<feature type="transmembrane region" description="Helical" evidence="1">
    <location>
        <begin position="147"/>
        <end position="167"/>
    </location>
</feature>
<proteinExistence type="predicted"/>
<gene>
    <name evidence="3" type="ORF">CCAS_03420</name>
</gene>
<feature type="transmembrane region" description="Helical" evidence="1">
    <location>
        <begin position="117"/>
        <end position="135"/>
    </location>
</feature>
<sequence length="255" mass="27501">MENAALRGADQASAADSDEAWEGLGDITIWTLGIATAVIGLIALLRRKVLLAFVAVGVIVGGQVITQALKRFILPRPELVEVTGDYAHNSFPSGHTTIAMTVLVAAILVVPYRCRGLAMLIVMTWSVGIGAYSVTAKWHRLSDTIGADFVALIVGSIAALVLLRYGAIQRTEYRPKLRVIYVVLMSIGGFMTLVVGALLGYLAGMQDLRDPVIEWDLYLAANSLATAGSIIAGLVYWATWRRLEFAQQLSGKELK</sequence>
<feature type="transmembrane region" description="Helical" evidence="1">
    <location>
        <begin position="27"/>
        <end position="45"/>
    </location>
</feature>
<dbReference type="EMBL" id="CAFW01000016">
    <property type="protein sequence ID" value="CCE54291.1"/>
    <property type="molecule type" value="Genomic_DNA"/>
</dbReference>
<dbReference type="AlphaFoldDB" id="G7HVS6"/>
<keyword evidence="1" id="KW-1133">Transmembrane helix</keyword>
<dbReference type="SUPFAM" id="SSF48317">
    <property type="entry name" value="Acid phosphatase/Vanadium-dependent haloperoxidase"/>
    <property type="match status" value="1"/>
</dbReference>
<evidence type="ECO:0000313" key="3">
    <source>
        <dbReference type="EMBL" id="CCE54291.1"/>
    </source>
</evidence>
<evidence type="ECO:0000256" key="1">
    <source>
        <dbReference type="SAM" id="Phobius"/>
    </source>
</evidence>
<protein>
    <submittedName>
        <fullName evidence="3">PAP2 family protein</fullName>
    </submittedName>
</protein>
<feature type="transmembrane region" description="Helical" evidence="1">
    <location>
        <begin position="179"/>
        <end position="203"/>
    </location>
</feature>
<feature type="transmembrane region" description="Helical" evidence="1">
    <location>
        <begin position="89"/>
        <end position="110"/>
    </location>
</feature>
<accession>G7HVS6</accession>
<dbReference type="Proteomes" id="UP000004840">
    <property type="component" value="Unassembled WGS sequence"/>
</dbReference>
<name>G7HVS6_9CORY</name>
<feature type="domain" description="Phosphatidic acid phosphatase type 2/haloperoxidase" evidence="2">
    <location>
        <begin position="55"/>
        <end position="159"/>
    </location>
</feature>
<feature type="transmembrane region" description="Helical" evidence="1">
    <location>
        <begin position="215"/>
        <end position="238"/>
    </location>
</feature>
<dbReference type="InterPro" id="IPR000326">
    <property type="entry name" value="PAP2/HPO"/>
</dbReference>
<dbReference type="RefSeq" id="WP_006821845.1">
    <property type="nucleotide sequence ID" value="NZ_CAFW01000016.1"/>
</dbReference>
<dbReference type="Pfam" id="PF01569">
    <property type="entry name" value="PAP2"/>
    <property type="match status" value="1"/>
</dbReference>
<evidence type="ECO:0000313" key="4">
    <source>
        <dbReference type="Proteomes" id="UP000004840"/>
    </source>
</evidence>
<evidence type="ECO:0000259" key="2">
    <source>
        <dbReference type="Pfam" id="PF01569"/>
    </source>
</evidence>
<reference evidence="3 4" key="1">
    <citation type="journal article" date="2012" name="J. Bacteriol.">
        <title>Genome Sequence of Corynebacterium casei UCMA 3821, Isolated from a Smear-Ripened Cheese.</title>
        <authorList>
            <person name="Monnet C."/>
            <person name="Loux V."/>
            <person name="Bento P."/>
            <person name="Gibrat J.F."/>
            <person name="Straub C."/>
            <person name="Bonnarme P."/>
            <person name="Landaud S."/>
            <person name="Irlinger F."/>
        </authorList>
    </citation>
    <scope>NUCLEOTIDE SEQUENCE [LARGE SCALE GENOMIC DNA]</scope>
    <source>
        <strain evidence="3 4">UCMA 3821</strain>
    </source>
</reference>
<dbReference type="Gene3D" id="1.20.144.10">
    <property type="entry name" value="Phosphatidic acid phosphatase type 2/haloperoxidase"/>
    <property type="match status" value="1"/>
</dbReference>
<dbReference type="InterPro" id="IPR036938">
    <property type="entry name" value="PAP2/HPO_sf"/>
</dbReference>
<keyword evidence="1" id="KW-0472">Membrane</keyword>
<feature type="transmembrane region" description="Helical" evidence="1">
    <location>
        <begin position="50"/>
        <end position="69"/>
    </location>
</feature>
<organism evidence="3 4">
    <name type="scientific">Corynebacterium casei UCMA 3821</name>
    <dbReference type="NCBI Taxonomy" id="1110505"/>
    <lineage>
        <taxon>Bacteria</taxon>
        <taxon>Bacillati</taxon>
        <taxon>Actinomycetota</taxon>
        <taxon>Actinomycetes</taxon>
        <taxon>Mycobacteriales</taxon>
        <taxon>Corynebacteriaceae</taxon>
        <taxon>Corynebacterium</taxon>
    </lineage>
</organism>
<keyword evidence="1" id="KW-0812">Transmembrane</keyword>